<dbReference type="SUPFAM" id="SSF53098">
    <property type="entry name" value="Ribonuclease H-like"/>
    <property type="match status" value="1"/>
</dbReference>
<proteinExistence type="predicted"/>
<dbReference type="Proteomes" id="UP001162164">
    <property type="component" value="Unassembled WGS sequence"/>
</dbReference>
<dbReference type="EMBL" id="JAPWTJ010000191">
    <property type="protein sequence ID" value="KAJ8981298.1"/>
    <property type="molecule type" value="Genomic_DNA"/>
</dbReference>
<dbReference type="InterPro" id="IPR002156">
    <property type="entry name" value="RNaseH_domain"/>
</dbReference>
<reference evidence="2" key="1">
    <citation type="journal article" date="2023" name="Insect Mol. Biol.">
        <title>Genome sequencing provides insights into the evolution of gene families encoding plant cell wall-degrading enzymes in longhorned beetles.</title>
        <authorList>
            <person name="Shin N.R."/>
            <person name="Okamura Y."/>
            <person name="Kirsch R."/>
            <person name="Pauchet Y."/>
        </authorList>
    </citation>
    <scope>NUCLEOTIDE SEQUENCE</scope>
    <source>
        <strain evidence="2">MMC_N1</strain>
    </source>
</reference>
<gene>
    <name evidence="2" type="ORF">NQ317_004034</name>
</gene>
<dbReference type="InterPro" id="IPR012337">
    <property type="entry name" value="RNaseH-like_sf"/>
</dbReference>
<accession>A0ABQ9JTF1</accession>
<dbReference type="Pfam" id="PF00075">
    <property type="entry name" value="RNase_H"/>
    <property type="match status" value="1"/>
</dbReference>
<comment type="caution">
    <text evidence="2">The sequence shown here is derived from an EMBL/GenBank/DDBJ whole genome shotgun (WGS) entry which is preliminary data.</text>
</comment>
<dbReference type="Gene3D" id="3.30.420.10">
    <property type="entry name" value="Ribonuclease H-like superfamily/Ribonuclease H"/>
    <property type="match status" value="1"/>
</dbReference>
<dbReference type="InterPro" id="IPR036397">
    <property type="entry name" value="RNaseH_sf"/>
</dbReference>
<feature type="domain" description="RNase H type-1" evidence="1">
    <location>
        <begin position="72"/>
        <end position="119"/>
    </location>
</feature>
<evidence type="ECO:0000259" key="1">
    <source>
        <dbReference type="Pfam" id="PF00075"/>
    </source>
</evidence>
<keyword evidence="3" id="KW-1185">Reference proteome</keyword>
<sequence length="129" mass="14369">MPTDVVYDAKISDMEEQGLGKTKGQNIFVGVNATVFRPRCTHIGVRLKNLKRAPKGRTIRFVGQLLSIESSKVKSRLVLECKKTLNDLASRNKVILTWVPGHTGVWGNEEADRLAREGSAMYPIGRSPY</sequence>
<name>A0ABQ9JTF1_9CUCU</name>
<evidence type="ECO:0000313" key="3">
    <source>
        <dbReference type="Proteomes" id="UP001162164"/>
    </source>
</evidence>
<protein>
    <recommendedName>
        <fullName evidence="1">RNase H type-1 domain-containing protein</fullName>
    </recommendedName>
</protein>
<organism evidence="2 3">
    <name type="scientific">Molorchus minor</name>
    <dbReference type="NCBI Taxonomy" id="1323400"/>
    <lineage>
        <taxon>Eukaryota</taxon>
        <taxon>Metazoa</taxon>
        <taxon>Ecdysozoa</taxon>
        <taxon>Arthropoda</taxon>
        <taxon>Hexapoda</taxon>
        <taxon>Insecta</taxon>
        <taxon>Pterygota</taxon>
        <taxon>Neoptera</taxon>
        <taxon>Endopterygota</taxon>
        <taxon>Coleoptera</taxon>
        <taxon>Polyphaga</taxon>
        <taxon>Cucujiformia</taxon>
        <taxon>Chrysomeloidea</taxon>
        <taxon>Cerambycidae</taxon>
        <taxon>Lamiinae</taxon>
        <taxon>Monochamini</taxon>
        <taxon>Molorchus</taxon>
    </lineage>
</organism>
<evidence type="ECO:0000313" key="2">
    <source>
        <dbReference type="EMBL" id="KAJ8981298.1"/>
    </source>
</evidence>